<dbReference type="InterPro" id="IPR004864">
    <property type="entry name" value="LEA_2"/>
</dbReference>
<organism evidence="4 5">
    <name type="scientific">Ziziphus jujuba var. spinosa</name>
    <dbReference type="NCBI Taxonomy" id="714518"/>
    <lineage>
        <taxon>Eukaryota</taxon>
        <taxon>Viridiplantae</taxon>
        <taxon>Streptophyta</taxon>
        <taxon>Embryophyta</taxon>
        <taxon>Tracheophyta</taxon>
        <taxon>Spermatophyta</taxon>
        <taxon>Magnoliopsida</taxon>
        <taxon>eudicotyledons</taxon>
        <taxon>Gunneridae</taxon>
        <taxon>Pentapetalae</taxon>
        <taxon>rosids</taxon>
        <taxon>fabids</taxon>
        <taxon>Rosales</taxon>
        <taxon>Rhamnaceae</taxon>
        <taxon>Paliureae</taxon>
        <taxon>Ziziphus</taxon>
    </lineage>
</organism>
<dbReference type="InterPro" id="IPR045043">
    <property type="entry name" value="Lea14-like"/>
</dbReference>
<dbReference type="GO" id="GO:0005829">
    <property type="term" value="C:cytosol"/>
    <property type="evidence" value="ECO:0007669"/>
    <property type="project" value="TreeGrafter"/>
</dbReference>
<dbReference type="Pfam" id="PF03168">
    <property type="entry name" value="LEA_2"/>
    <property type="match status" value="2"/>
</dbReference>
<evidence type="ECO:0000256" key="2">
    <source>
        <dbReference type="SAM" id="MobiDB-lite"/>
    </source>
</evidence>
<feature type="compositionally biased region" description="Basic and acidic residues" evidence="2">
    <location>
        <begin position="69"/>
        <end position="90"/>
    </location>
</feature>
<dbReference type="InterPro" id="IPR013990">
    <property type="entry name" value="WHy-dom"/>
</dbReference>
<evidence type="ECO:0000313" key="4">
    <source>
        <dbReference type="EMBL" id="KAH7547654.1"/>
    </source>
</evidence>
<dbReference type="GO" id="GO:0009269">
    <property type="term" value="P:response to desiccation"/>
    <property type="evidence" value="ECO:0007669"/>
    <property type="project" value="InterPro"/>
</dbReference>
<dbReference type="FunFam" id="2.60.40.1820:FF:000003">
    <property type="entry name" value="Desiccation protectant protein Lea14 isogeny"/>
    <property type="match status" value="1"/>
</dbReference>
<feature type="region of interest" description="Disordered" evidence="2">
    <location>
        <begin position="65"/>
        <end position="90"/>
    </location>
</feature>
<dbReference type="EMBL" id="JAEACU010000001">
    <property type="protein sequence ID" value="KAH7547654.1"/>
    <property type="molecule type" value="Genomic_DNA"/>
</dbReference>
<feature type="domain" description="Water stress and hypersensitive response" evidence="3">
    <location>
        <begin position="246"/>
        <end position="362"/>
    </location>
</feature>
<feature type="region of interest" description="Disordered" evidence="2">
    <location>
        <begin position="361"/>
        <end position="402"/>
    </location>
</feature>
<feature type="domain" description="Water stress and hypersensitive response" evidence="3">
    <location>
        <begin position="120"/>
        <end position="237"/>
    </location>
</feature>
<dbReference type="Proteomes" id="UP000813462">
    <property type="component" value="Unassembled WGS sequence"/>
</dbReference>
<evidence type="ECO:0000313" key="5">
    <source>
        <dbReference type="Proteomes" id="UP000813462"/>
    </source>
</evidence>
<accession>A0A978W6S0</accession>
<protein>
    <recommendedName>
        <fullName evidence="3">Water stress and hypersensitive response domain-containing protein</fullName>
    </recommendedName>
</protein>
<dbReference type="FunFam" id="2.60.40.1820:FF:000002">
    <property type="entry name" value="Late embryogenesis abundant protein Lea14-A"/>
    <property type="match status" value="1"/>
</dbReference>
<name>A0A978W6S0_ZIZJJ</name>
<dbReference type="PANTHER" id="PTHR31459">
    <property type="match status" value="1"/>
</dbReference>
<comment type="caution">
    <text evidence="4">The sequence shown here is derived from an EMBL/GenBank/DDBJ whole genome shotgun (WGS) entry which is preliminary data.</text>
</comment>
<proteinExistence type="inferred from homology"/>
<comment type="similarity">
    <text evidence="1">Belongs to the LEA type 2 family.</text>
</comment>
<dbReference type="Gene3D" id="2.60.40.1820">
    <property type="match status" value="2"/>
</dbReference>
<dbReference type="PANTHER" id="PTHR31459:SF2">
    <property type="entry name" value="OS03G0843300 PROTEIN"/>
    <property type="match status" value="1"/>
</dbReference>
<evidence type="ECO:0000256" key="1">
    <source>
        <dbReference type="ARBA" id="ARBA00005960"/>
    </source>
</evidence>
<dbReference type="SUPFAM" id="SSF117070">
    <property type="entry name" value="LEA14-like"/>
    <property type="match status" value="2"/>
</dbReference>
<evidence type="ECO:0000259" key="3">
    <source>
        <dbReference type="SMART" id="SM00769"/>
    </source>
</evidence>
<gene>
    <name evidence="4" type="ORF">FEM48_Zijuj01G0332800</name>
</gene>
<dbReference type="SMART" id="SM00769">
    <property type="entry name" value="WHy"/>
    <property type="match status" value="2"/>
</dbReference>
<sequence length="420" mass="46928">MNTNLMKRGPPFVPFNHCNEPWNGDQNHLLQLNQLVSSHCKDQIFLLISSPPSLLTYALEYGSGMASSDKPEVVDRDVKEKEHENDKDKEKGGFIEKVKDFIHDIGEKIEEAIGFGKPTADVTAIHIPSINLEKADFVVDVLIKNPNPVPIPLIDINYLIESDGRKLVSGLIPDAGTIHAHGEETVKIPVSLIYDDIKNTYDDIKPGSIIPYKVKVDLIVDVPVFGRLTLPVEKTGEIPIPYKPDIDIEKIKFEQFSFEETVAVLHLKLENKNDFDLGLNALDYEVWLCDVSIGGAELLKSTQINKNGITYIDVPITFRPKDFGSALWDMMRGKGTGYSMKGHIDVDTPFGAMKLPISKEGGTTRLKKKKEDGGDDDDDDEKHDLPIPWSRGHTIAQDQDPTSGHYTCFERDLIALARNM</sequence>
<dbReference type="AlphaFoldDB" id="A0A978W6S0"/>
<reference evidence="4" key="1">
    <citation type="journal article" date="2021" name="Front. Plant Sci.">
        <title>Chromosome-Scale Genome Assembly for Chinese Sour Jujube and Insights Into Its Genome Evolution and Domestication Signature.</title>
        <authorList>
            <person name="Shen L.-Y."/>
            <person name="Luo H."/>
            <person name="Wang X.-L."/>
            <person name="Wang X.-M."/>
            <person name="Qiu X.-J."/>
            <person name="Liu H."/>
            <person name="Zhou S.-S."/>
            <person name="Jia K.-H."/>
            <person name="Nie S."/>
            <person name="Bao Y.-T."/>
            <person name="Zhang R.-G."/>
            <person name="Yun Q.-Z."/>
            <person name="Chai Y.-H."/>
            <person name="Lu J.-Y."/>
            <person name="Li Y."/>
            <person name="Zhao S.-W."/>
            <person name="Mao J.-F."/>
            <person name="Jia S.-G."/>
            <person name="Mao Y.-M."/>
        </authorList>
    </citation>
    <scope>NUCLEOTIDE SEQUENCE</scope>
    <source>
        <strain evidence="4">AT0</strain>
        <tissue evidence="4">Leaf</tissue>
    </source>
</reference>